<comment type="caution">
    <text evidence="1">The sequence shown here is derived from an EMBL/GenBank/DDBJ whole genome shotgun (WGS) entry which is preliminary data.</text>
</comment>
<dbReference type="RefSeq" id="WP_028082345.1">
    <property type="nucleotide sequence ID" value="NZ_JAQMTU010000037.1"/>
</dbReference>
<name>A0ABT5A3M2_9CYAN</name>
<sequence>MTDKVLFPSAWDNLTADDQELAKELTQSILRGEKSTQLLLQLLKNETIDDELREEVKKISNHTFDFDIITLDDKEENIETLMPTDEGETPNLKFKATVFALAKRQCDNLCRNANTPEKIKACKKCLAGL</sequence>
<protein>
    <submittedName>
        <fullName evidence="1">Uncharacterized protein</fullName>
    </submittedName>
</protein>
<organism evidence="1 2">
    <name type="scientific">Dolichospermum circinale CS-537/01</name>
    <dbReference type="NCBI Taxonomy" id="3021739"/>
    <lineage>
        <taxon>Bacteria</taxon>
        <taxon>Bacillati</taxon>
        <taxon>Cyanobacteriota</taxon>
        <taxon>Cyanophyceae</taxon>
        <taxon>Nostocales</taxon>
        <taxon>Aphanizomenonaceae</taxon>
        <taxon>Dolichospermum</taxon>
        <taxon>Dolichospermum circinale</taxon>
    </lineage>
</organism>
<evidence type="ECO:0000313" key="1">
    <source>
        <dbReference type="EMBL" id="MDB9486120.1"/>
    </source>
</evidence>
<accession>A0ABT5A3M2</accession>
<reference evidence="1 2" key="1">
    <citation type="submission" date="2023-01" db="EMBL/GenBank/DDBJ databases">
        <title>Genomes from the Australian National Cyanobacteria Reference Collection.</title>
        <authorList>
            <person name="Willis A."/>
            <person name="Lee E.M.F."/>
        </authorList>
    </citation>
    <scope>NUCLEOTIDE SEQUENCE [LARGE SCALE GENOMIC DNA]</scope>
    <source>
        <strain evidence="1 2">CS-537/01</strain>
    </source>
</reference>
<keyword evidence="2" id="KW-1185">Reference proteome</keyword>
<proteinExistence type="predicted"/>
<gene>
    <name evidence="1" type="ORF">PN492_06085</name>
</gene>
<dbReference type="EMBL" id="JAQMTU010000037">
    <property type="protein sequence ID" value="MDB9486120.1"/>
    <property type="molecule type" value="Genomic_DNA"/>
</dbReference>
<evidence type="ECO:0000313" key="2">
    <source>
        <dbReference type="Proteomes" id="UP001212123"/>
    </source>
</evidence>
<dbReference type="Proteomes" id="UP001212123">
    <property type="component" value="Unassembled WGS sequence"/>
</dbReference>